<keyword evidence="3" id="KW-0227">DNA damage</keyword>
<dbReference type="GO" id="GO:0006303">
    <property type="term" value="P:double-strand break repair via nonhomologous end joining"/>
    <property type="evidence" value="ECO:0007669"/>
    <property type="project" value="TreeGrafter"/>
</dbReference>
<evidence type="ECO:0000256" key="5">
    <source>
        <dbReference type="ARBA" id="ARBA00023242"/>
    </source>
</evidence>
<dbReference type="FunFam" id="3.40.50.12650:FF:000001">
    <property type="entry name" value="DNA cross-link repair 1A"/>
    <property type="match status" value="1"/>
</dbReference>
<feature type="compositionally biased region" description="Polar residues" evidence="8">
    <location>
        <begin position="172"/>
        <end position="185"/>
    </location>
</feature>
<comment type="subcellular location">
    <subcellularLocation>
        <location evidence="1">Nucleus</location>
    </subcellularLocation>
</comment>
<dbReference type="InterPro" id="IPR001279">
    <property type="entry name" value="Metallo-B-lactamas"/>
</dbReference>
<accession>A0A8S3V7S0</accession>
<evidence type="ECO:0000256" key="2">
    <source>
        <dbReference type="ARBA" id="ARBA00010304"/>
    </source>
</evidence>
<dbReference type="PANTHER" id="PTHR23240">
    <property type="entry name" value="DNA CROSS-LINK REPAIR PROTEIN PSO2/SNM1-RELATED"/>
    <property type="match status" value="1"/>
</dbReference>
<evidence type="ECO:0000256" key="7">
    <source>
        <dbReference type="ARBA" id="ARBA00078423"/>
    </source>
</evidence>
<evidence type="ECO:0000313" key="11">
    <source>
        <dbReference type="Proteomes" id="UP000683360"/>
    </source>
</evidence>
<dbReference type="SUPFAM" id="SSF56281">
    <property type="entry name" value="Metallo-hydrolase/oxidoreductase"/>
    <property type="match status" value="1"/>
</dbReference>
<dbReference type="SMART" id="SM00849">
    <property type="entry name" value="Lactamase_B"/>
    <property type="match status" value="1"/>
</dbReference>
<feature type="compositionally biased region" description="Basic and acidic residues" evidence="8">
    <location>
        <begin position="508"/>
        <end position="517"/>
    </location>
</feature>
<organism evidence="10 11">
    <name type="scientific">Mytilus edulis</name>
    <name type="common">Blue mussel</name>
    <dbReference type="NCBI Taxonomy" id="6550"/>
    <lineage>
        <taxon>Eukaryota</taxon>
        <taxon>Metazoa</taxon>
        <taxon>Spiralia</taxon>
        <taxon>Lophotrochozoa</taxon>
        <taxon>Mollusca</taxon>
        <taxon>Bivalvia</taxon>
        <taxon>Autobranchia</taxon>
        <taxon>Pteriomorphia</taxon>
        <taxon>Mytilida</taxon>
        <taxon>Mytiloidea</taxon>
        <taxon>Mytilidae</taxon>
        <taxon>Mytilinae</taxon>
        <taxon>Mytilus</taxon>
    </lineage>
</organism>
<evidence type="ECO:0000256" key="6">
    <source>
        <dbReference type="ARBA" id="ARBA00069609"/>
    </source>
</evidence>
<keyword evidence="4" id="KW-0234">DNA repair</keyword>
<dbReference type="Pfam" id="PF07522">
    <property type="entry name" value="DRMBL"/>
    <property type="match status" value="2"/>
</dbReference>
<dbReference type="GO" id="GO:0005634">
    <property type="term" value="C:nucleus"/>
    <property type="evidence" value="ECO:0007669"/>
    <property type="project" value="UniProtKB-SubCell"/>
</dbReference>
<dbReference type="InterPro" id="IPR036866">
    <property type="entry name" value="RibonucZ/Hydroxyglut_hydro"/>
</dbReference>
<dbReference type="Gene3D" id="3.60.15.10">
    <property type="entry name" value="Ribonuclease Z/Hydroxyacylglutathione hydrolase-like"/>
    <property type="match status" value="1"/>
</dbReference>
<feature type="domain" description="Metallo-beta-lactamase" evidence="9">
    <location>
        <begin position="646"/>
        <end position="827"/>
    </location>
</feature>
<feature type="compositionally biased region" description="Polar residues" evidence="8">
    <location>
        <begin position="195"/>
        <end position="208"/>
    </location>
</feature>
<evidence type="ECO:0000256" key="8">
    <source>
        <dbReference type="SAM" id="MobiDB-lite"/>
    </source>
</evidence>
<keyword evidence="5" id="KW-0539">Nucleus</keyword>
<reference evidence="10" key="1">
    <citation type="submission" date="2021-03" db="EMBL/GenBank/DDBJ databases">
        <authorList>
            <person name="Bekaert M."/>
        </authorList>
    </citation>
    <scope>NUCLEOTIDE SEQUENCE</scope>
</reference>
<feature type="region of interest" description="Disordered" evidence="8">
    <location>
        <begin position="172"/>
        <end position="232"/>
    </location>
</feature>
<comment type="caution">
    <text evidence="10">The sequence shown here is derived from an EMBL/GenBank/DDBJ whole genome shotgun (WGS) entry which is preliminary data.</text>
</comment>
<dbReference type="OrthoDB" id="262529at2759"/>
<gene>
    <name evidence="10" type="ORF">MEDL_64129</name>
</gene>
<dbReference type="GO" id="GO:0036297">
    <property type="term" value="P:interstrand cross-link repair"/>
    <property type="evidence" value="ECO:0007669"/>
    <property type="project" value="TreeGrafter"/>
</dbReference>
<dbReference type="CDD" id="cd16273">
    <property type="entry name" value="SNM1A-1C-like_MBL-fold"/>
    <property type="match status" value="1"/>
</dbReference>
<name>A0A8S3V7S0_MYTED</name>
<dbReference type="PANTHER" id="PTHR23240:SF6">
    <property type="entry name" value="DNA CROSS-LINK REPAIR 1A PROTEIN"/>
    <property type="match status" value="1"/>
</dbReference>
<dbReference type="InterPro" id="IPR011084">
    <property type="entry name" value="DRMBL"/>
</dbReference>
<feature type="compositionally biased region" description="Polar residues" evidence="8">
    <location>
        <begin position="451"/>
        <end position="466"/>
    </location>
</feature>
<evidence type="ECO:0000259" key="9">
    <source>
        <dbReference type="SMART" id="SM00849"/>
    </source>
</evidence>
<dbReference type="Proteomes" id="UP000683360">
    <property type="component" value="Unassembled WGS sequence"/>
</dbReference>
<dbReference type="AlphaFoldDB" id="A0A8S3V7S0"/>
<evidence type="ECO:0000256" key="1">
    <source>
        <dbReference type="ARBA" id="ARBA00004123"/>
    </source>
</evidence>
<evidence type="ECO:0000313" key="10">
    <source>
        <dbReference type="EMBL" id="CAG2252540.1"/>
    </source>
</evidence>
<proteinExistence type="inferred from homology"/>
<dbReference type="GO" id="GO:0003684">
    <property type="term" value="F:damaged DNA binding"/>
    <property type="evidence" value="ECO:0007669"/>
    <property type="project" value="TreeGrafter"/>
</dbReference>
<comment type="similarity">
    <text evidence="2">Belongs to the DNA repair metallo-beta-lactamase (DRMBL) family.</text>
</comment>
<dbReference type="Gene3D" id="3.40.50.12650">
    <property type="match status" value="2"/>
</dbReference>
<dbReference type="FunFam" id="3.60.15.10:FF:000010">
    <property type="entry name" value="DNA cross-link repair 1A"/>
    <property type="match status" value="1"/>
</dbReference>
<dbReference type="EMBL" id="CAJPWZ010003122">
    <property type="protein sequence ID" value="CAG2252540.1"/>
    <property type="molecule type" value="Genomic_DNA"/>
</dbReference>
<sequence>MPFSALVIESPSWHAAECIDNYKPESECSEGADCDCTIQSHFWRFSHKQLADYRQRKTRADQIDKQKKGKTRLNFDGSKTFSETEFELSESSKSSRSVSSQIVKNHTSSNSQVVIDICSSCKSGSSQEDTDNNVAVINNITSNSPEVINTSICSSSKPQSSQDYTEYNVVVTNDTSSNSPGVMNISSPSKSKSSQDVTNNTSDYSQGVINKCSRSDSKSSQDVLDDDDEVKSPRDLSTYLEEAFKEATYCSQKSEVITYDEPLESLKQCEHDMQTSQYVKSEKEKQIGVDCADIDSCLSQPLFEDDEIVQSGKSVSDIDASEDSNSQSKSFFANYRRRMESVENTNSNDSEKSQKFSQQSCKKEYKNVNIELTCQNSEKLEIEGNEFADKNPSDVEFSNIEMTNKLPTDTDLCLSNEQKDKHLDDLVILDTDDTDSDVQYISTCDVKKSDSVPSSQGSINSASMTRTKGAKKSKVVNLTGSSKKSKLSKQQSDMKNQPSLLSFFSGSKTDKGSKDKTNTNNNYIPSSTNNFVSIKSKLNGAIPSQLSSTESCDSFVKEKNLNTVLMNSMKRSRTEPCIDLDPTSKNCKPALVKNASDILMSSVSKHVKEKESLPRTRKMITKDDKELQNVLGVENSGKGNQSTKPVRYCPFYKKIPETGFTVDAFCYGNVPGCKAYFLSHFHYDHYRGLTKTFSGPIYCSKVTGNLIKSRIGINPDIVHDLPVNTPCTVEGTEVLLLEANHCPGSVLFLFKTHQGKLILHTGDFRADPSMEEMSCLQNVRLHQLYLDTTYCDPKYAFPPQKLVIEFGVSLVEKILAEKPKTLVVCGSYTIGKERIFTAIARRFDCKICVQRDKYKVLECLEDPDLSARLTLDANETFLHVLPMKKLNLQGLHEHRSKLRTEYNNVVAIEPTGWTYNDKMIINYLPFFQGLHEHRSKLRTEYNNEVAMEPTGWTYNDKMITGLHEHRSKLRTEYNNVVAIEPTGWTYNDKMIINYLPFFQGLHEHRSKLRTEYNNVVAIEPTGWTYNDKMVSLDQIKPKGNKEIKIYGLPYSEHSSYLELKRFVQYIRPDQILPTVNNGNPASRRMMEALFESWMNEDKAENKPKQTKIGAWAK</sequence>
<dbReference type="GO" id="GO:0035312">
    <property type="term" value="F:5'-3' DNA exonuclease activity"/>
    <property type="evidence" value="ECO:0007669"/>
    <property type="project" value="TreeGrafter"/>
</dbReference>
<feature type="region of interest" description="Disordered" evidence="8">
    <location>
        <begin position="448"/>
        <end position="522"/>
    </location>
</feature>
<keyword evidence="11" id="KW-1185">Reference proteome</keyword>
<evidence type="ECO:0000256" key="3">
    <source>
        <dbReference type="ARBA" id="ARBA00022763"/>
    </source>
</evidence>
<evidence type="ECO:0000256" key="4">
    <source>
        <dbReference type="ARBA" id="ARBA00023204"/>
    </source>
</evidence>
<protein>
    <recommendedName>
        <fullName evidence="6">DNA cross-link repair 1A protein</fullName>
    </recommendedName>
    <alternativeName>
        <fullName evidence="7">SNM1 homolog A</fullName>
    </alternativeName>
</protein>